<dbReference type="PANTHER" id="PTHR13454:SF11">
    <property type="entry name" value="PROTEIN MCM10 HOMOLOG"/>
    <property type="match status" value="1"/>
</dbReference>
<dbReference type="InterPro" id="IPR012340">
    <property type="entry name" value="NA-bd_OB-fold"/>
</dbReference>
<dbReference type="GO" id="GO:0003688">
    <property type="term" value="F:DNA replication origin binding"/>
    <property type="evidence" value="ECO:0007669"/>
    <property type="project" value="TreeGrafter"/>
</dbReference>
<dbReference type="PANTHER" id="PTHR13454">
    <property type="entry name" value="PROTEIN MCM10 HOMOLOG"/>
    <property type="match status" value="1"/>
</dbReference>
<evidence type="ECO:0000313" key="11">
    <source>
        <dbReference type="EMBL" id="KPM09541.1"/>
    </source>
</evidence>
<evidence type="ECO:0000256" key="2">
    <source>
        <dbReference type="ARBA" id="ARBA00009679"/>
    </source>
</evidence>
<feature type="compositionally biased region" description="Acidic residues" evidence="9">
    <location>
        <begin position="13"/>
        <end position="24"/>
    </location>
</feature>
<dbReference type="Pfam" id="PF22379">
    <property type="entry name" value="OB_MCM10"/>
    <property type="match status" value="1"/>
</dbReference>
<comment type="subcellular location">
    <subcellularLocation>
        <location evidence="1">Nucleus</location>
    </subcellularLocation>
</comment>
<keyword evidence="6" id="KW-0863">Zinc-finger</keyword>
<dbReference type="InterPro" id="IPR015411">
    <property type="entry name" value="Rep_factor_Mcm10_C"/>
</dbReference>
<keyword evidence="4" id="KW-0235">DNA replication</keyword>
<dbReference type="Pfam" id="PF09329">
    <property type="entry name" value="zf-primase"/>
    <property type="match status" value="1"/>
</dbReference>
<dbReference type="Proteomes" id="UP000616769">
    <property type="component" value="Unassembled WGS sequence"/>
</dbReference>
<evidence type="ECO:0000256" key="3">
    <source>
        <dbReference type="ARBA" id="ARBA00017770"/>
    </source>
</evidence>
<dbReference type="OrthoDB" id="273123at2759"/>
<dbReference type="InterPro" id="IPR015408">
    <property type="entry name" value="Znf_Mcm10/DnaG"/>
</dbReference>
<organism evidence="11 12">
    <name type="scientific">Sarcoptes scabiei</name>
    <name type="common">Itch mite</name>
    <name type="synonym">Acarus scabiei</name>
    <dbReference type="NCBI Taxonomy" id="52283"/>
    <lineage>
        <taxon>Eukaryota</taxon>
        <taxon>Metazoa</taxon>
        <taxon>Ecdysozoa</taxon>
        <taxon>Arthropoda</taxon>
        <taxon>Chelicerata</taxon>
        <taxon>Arachnida</taxon>
        <taxon>Acari</taxon>
        <taxon>Acariformes</taxon>
        <taxon>Sarcoptiformes</taxon>
        <taxon>Astigmata</taxon>
        <taxon>Psoroptidia</taxon>
        <taxon>Sarcoptoidea</taxon>
        <taxon>Sarcoptidae</taxon>
        <taxon>Sarcoptinae</taxon>
        <taxon>Sarcoptes</taxon>
    </lineage>
</organism>
<evidence type="ECO:0000256" key="4">
    <source>
        <dbReference type="ARBA" id="ARBA00022705"/>
    </source>
</evidence>
<feature type="region of interest" description="Disordered" evidence="9">
    <location>
        <begin position="426"/>
        <end position="449"/>
    </location>
</feature>
<dbReference type="AlphaFoldDB" id="A0A132AEW8"/>
<dbReference type="GO" id="GO:0008270">
    <property type="term" value="F:zinc ion binding"/>
    <property type="evidence" value="ECO:0007669"/>
    <property type="project" value="UniProtKB-KW"/>
</dbReference>
<feature type="region of interest" description="Disordered" evidence="9">
    <location>
        <begin position="1"/>
        <end position="32"/>
    </location>
</feature>
<proteinExistence type="inferred from homology"/>
<name>A0A132AEW8_SARSC</name>
<dbReference type="VEuPathDB" id="VectorBase:SSCA006626"/>
<dbReference type="Pfam" id="PF24863">
    <property type="entry name" value="zf-CCCH_Mcm10"/>
    <property type="match status" value="1"/>
</dbReference>
<dbReference type="InterPro" id="IPR055065">
    <property type="entry name" value="OB_MCM10"/>
</dbReference>
<keyword evidence="8" id="KW-0539">Nucleus</keyword>
<accession>A0A132AEW8</accession>
<comment type="similarity">
    <text evidence="2">Belongs to the MCM10 family.</text>
</comment>
<dbReference type="EMBL" id="JXLN01013715">
    <property type="protein sequence ID" value="KPM09541.1"/>
    <property type="molecule type" value="Genomic_DNA"/>
</dbReference>
<evidence type="ECO:0000256" key="9">
    <source>
        <dbReference type="SAM" id="MobiDB-lite"/>
    </source>
</evidence>
<dbReference type="SMART" id="SM01280">
    <property type="entry name" value="Mcm10"/>
    <property type="match status" value="1"/>
</dbReference>
<feature type="domain" description="Replication factor Mcm10 C-terminal" evidence="10">
    <location>
        <begin position="300"/>
        <end position="615"/>
    </location>
</feature>
<sequence>MPFSSKDLFGDTSDLDGFSDDEDNGNLGKSKKYRDFTRTGNLFPNKKIRADNWKSKNSNLTASKNSNQNENIVREVYSGIRLSKPLVSSEQLATMMAGRKMIKLSKLKNLVNKSKLSIDGDWVTIGVIVNKTTKTSQKGKEFSIWNLSDLVSEKLASFFLFGSVHEKHWKLSVGSVIGLLNATFLTKDDRLRSNNSDLAPLTIDEPDKLLHIGTSKDLSFCKAIKKSGDICGALIMKAEDEFCLYHIKNAYRKFSSKRADLQANFANKEPEQYHFANSYEPNATLNKNGIVLPMVNLNRSQLNEKKENEERKLNKIIKNPLSRSAQSLSLVSKSLRTMPISKMKAPSSFNNQSFKDGGEIPLAAKDIFDQMKRNQTVSDVDSNDSIPKLAKGHSKGDMIEIKFSKNEFPSKQLEINKQRAIEILRRKRSGSLKDEPNQTSSPSASTNSFAKSKKLALIMKKVNSNLNATLEDDREEQERIQQRKSEETAILEQALKRKSINNNMIDVIENEAQQNHFKTLEKRENYENRLAEIKEINVKVVTCTECRYTSTSQSDFCKSKNHQIRFHEAKRRFFSCKYCHHRITTLDSMFPATDCPKCGKSGFDKASIIKVYNDS</sequence>
<comment type="caution">
    <text evidence="11">The sequence shown here is derived from an EMBL/GenBank/DDBJ whole genome shotgun (WGS) entry which is preliminary data.</text>
</comment>
<dbReference type="GO" id="GO:0006270">
    <property type="term" value="P:DNA replication initiation"/>
    <property type="evidence" value="ECO:0007669"/>
    <property type="project" value="InterPro"/>
</dbReference>
<keyword evidence="7" id="KW-0862">Zinc</keyword>
<reference evidence="11 12" key="1">
    <citation type="journal article" date="2015" name="Parasit. Vectors">
        <title>Draft genome of the scabies mite.</title>
        <authorList>
            <person name="Rider S.D.Jr."/>
            <person name="Morgan M.S."/>
            <person name="Arlian L.G."/>
        </authorList>
    </citation>
    <scope>NUCLEOTIDE SEQUENCE [LARGE SCALE GENOMIC DNA]</scope>
    <source>
        <strain evidence="11">Arlian Lab</strain>
    </source>
</reference>
<dbReference type="GO" id="GO:0003697">
    <property type="term" value="F:single-stranded DNA binding"/>
    <property type="evidence" value="ECO:0007669"/>
    <property type="project" value="InterPro"/>
</dbReference>
<evidence type="ECO:0000259" key="10">
    <source>
        <dbReference type="SMART" id="SM01280"/>
    </source>
</evidence>
<dbReference type="Gene3D" id="2.40.50.140">
    <property type="entry name" value="Nucleic acid-binding proteins"/>
    <property type="match status" value="1"/>
</dbReference>
<gene>
    <name evidence="11" type="ORF">QR98_0080780</name>
</gene>
<feature type="compositionally biased region" description="Polar residues" evidence="9">
    <location>
        <begin position="437"/>
        <end position="449"/>
    </location>
</feature>
<evidence type="ECO:0000256" key="6">
    <source>
        <dbReference type="ARBA" id="ARBA00022771"/>
    </source>
</evidence>
<evidence type="ECO:0000313" key="12">
    <source>
        <dbReference type="Proteomes" id="UP000616769"/>
    </source>
</evidence>
<keyword evidence="5" id="KW-0479">Metal-binding</keyword>
<protein>
    <recommendedName>
        <fullName evidence="3">Protein MCM10 homolog</fullName>
    </recommendedName>
</protein>
<evidence type="ECO:0000256" key="8">
    <source>
        <dbReference type="ARBA" id="ARBA00023242"/>
    </source>
</evidence>
<dbReference type="InterPro" id="IPR040184">
    <property type="entry name" value="Mcm10"/>
</dbReference>
<dbReference type="GO" id="GO:0043596">
    <property type="term" value="C:nuclear replication fork"/>
    <property type="evidence" value="ECO:0007669"/>
    <property type="project" value="TreeGrafter"/>
</dbReference>
<evidence type="ECO:0000256" key="1">
    <source>
        <dbReference type="ARBA" id="ARBA00004123"/>
    </source>
</evidence>
<evidence type="ECO:0000256" key="5">
    <source>
        <dbReference type="ARBA" id="ARBA00022723"/>
    </source>
</evidence>
<evidence type="ECO:0000256" key="7">
    <source>
        <dbReference type="ARBA" id="ARBA00022833"/>
    </source>
</evidence>